<dbReference type="AlphaFoldDB" id="A0A9P6ZL72"/>
<proteinExistence type="predicted"/>
<evidence type="ECO:0000259" key="1">
    <source>
        <dbReference type="Pfam" id="PF24494"/>
    </source>
</evidence>
<dbReference type="Pfam" id="PF24494">
    <property type="entry name" value="DUF7587"/>
    <property type="match status" value="1"/>
</dbReference>
<dbReference type="PANTHER" id="PTHR40781:SF1">
    <property type="match status" value="1"/>
</dbReference>
<comment type="caution">
    <text evidence="2">The sequence shown here is derived from an EMBL/GenBank/DDBJ whole genome shotgun (WGS) entry which is preliminary data.</text>
</comment>
<protein>
    <recommendedName>
        <fullName evidence="1">DUF7587 domain-containing protein</fullName>
    </recommendedName>
</protein>
<sequence>MDQLQDIPAVPQYFYRVFDEDSCAQFHEISGFVASIPNAIYDPKHWNARGELERHMDWTNIHPTPFISVTASREKALEFALQRVGKQRRAVTIAKIDSSRLKAANVNVYRMCTLVEQTGAGIKREAMNEHEYLCVRCIPANAVIRLLTLGDERQ</sequence>
<dbReference type="PANTHER" id="PTHR40781">
    <property type="match status" value="1"/>
</dbReference>
<evidence type="ECO:0000313" key="3">
    <source>
        <dbReference type="Proteomes" id="UP000714275"/>
    </source>
</evidence>
<gene>
    <name evidence="2" type="ORF">EV702DRAFT_1140610</name>
</gene>
<dbReference type="Proteomes" id="UP000714275">
    <property type="component" value="Unassembled WGS sequence"/>
</dbReference>
<dbReference type="EMBL" id="JABBWD010000069">
    <property type="protein sequence ID" value="KAG1769886.1"/>
    <property type="molecule type" value="Genomic_DNA"/>
</dbReference>
<dbReference type="InterPro" id="IPR056009">
    <property type="entry name" value="DUF7587"/>
</dbReference>
<organism evidence="2 3">
    <name type="scientific">Suillus placidus</name>
    <dbReference type="NCBI Taxonomy" id="48579"/>
    <lineage>
        <taxon>Eukaryota</taxon>
        <taxon>Fungi</taxon>
        <taxon>Dikarya</taxon>
        <taxon>Basidiomycota</taxon>
        <taxon>Agaricomycotina</taxon>
        <taxon>Agaricomycetes</taxon>
        <taxon>Agaricomycetidae</taxon>
        <taxon>Boletales</taxon>
        <taxon>Suillineae</taxon>
        <taxon>Suillaceae</taxon>
        <taxon>Suillus</taxon>
    </lineage>
</organism>
<reference evidence="2" key="1">
    <citation type="journal article" date="2020" name="New Phytol.">
        <title>Comparative genomics reveals dynamic genome evolution in host specialist ectomycorrhizal fungi.</title>
        <authorList>
            <person name="Lofgren L.A."/>
            <person name="Nguyen N.H."/>
            <person name="Vilgalys R."/>
            <person name="Ruytinx J."/>
            <person name="Liao H.L."/>
            <person name="Branco S."/>
            <person name="Kuo A."/>
            <person name="LaButti K."/>
            <person name="Lipzen A."/>
            <person name="Andreopoulos W."/>
            <person name="Pangilinan J."/>
            <person name="Riley R."/>
            <person name="Hundley H."/>
            <person name="Na H."/>
            <person name="Barry K."/>
            <person name="Grigoriev I.V."/>
            <person name="Stajich J.E."/>
            <person name="Kennedy P.G."/>
        </authorList>
    </citation>
    <scope>NUCLEOTIDE SEQUENCE</scope>
    <source>
        <strain evidence="2">DOB743</strain>
    </source>
</reference>
<feature type="domain" description="DUF7587" evidence="1">
    <location>
        <begin position="10"/>
        <end position="149"/>
    </location>
</feature>
<dbReference type="OrthoDB" id="2639948at2759"/>
<accession>A0A9P6ZL72</accession>
<keyword evidence="3" id="KW-1185">Reference proteome</keyword>
<name>A0A9P6ZL72_9AGAM</name>
<evidence type="ECO:0000313" key="2">
    <source>
        <dbReference type="EMBL" id="KAG1769886.1"/>
    </source>
</evidence>